<name>A0ABR8BQ92_9NOSO</name>
<dbReference type="Proteomes" id="UP000621307">
    <property type="component" value="Unassembled WGS sequence"/>
</dbReference>
<dbReference type="InterPro" id="IPR009045">
    <property type="entry name" value="Zn_M74/Hedgehog-like"/>
</dbReference>
<dbReference type="EMBL" id="JACJQL010000077">
    <property type="protein sequence ID" value="MBD2255085.1"/>
    <property type="molecule type" value="Genomic_DNA"/>
</dbReference>
<dbReference type="RefSeq" id="WP_190571724.1">
    <property type="nucleotide sequence ID" value="NZ_JACJQL010000077.1"/>
</dbReference>
<accession>A0ABR8BQ92</accession>
<evidence type="ECO:0000313" key="1">
    <source>
        <dbReference type="EMBL" id="MBD2255085.1"/>
    </source>
</evidence>
<evidence type="ECO:0000313" key="2">
    <source>
        <dbReference type="Proteomes" id="UP000621307"/>
    </source>
</evidence>
<protein>
    <submittedName>
        <fullName evidence="1">Peptidase M15</fullName>
    </submittedName>
</protein>
<comment type="caution">
    <text evidence="1">The sequence shown here is derived from an EMBL/GenBank/DDBJ whole genome shotgun (WGS) entry which is preliminary data.</text>
</comment>
<proteinExistence type="predicted"/>
<reference evidence="1 2" key="1">
    <citation type="journal article" date="2020" name="ISME J.">
        <title>Comparative genomics reveals insights into cyanobacterial evolution and habitat adaptation.</title>
        <authorList>
            <person name="Chen M.Y."/>
            <person name="Teng W.K."/>
            <person name="Zhao L."/>
            <person name="Hu C.X."/>
            <person name="Zhou Y.K."/>
            <person name="Han B.P."/>
            <person name="Song L.R."/>
            <person name="Shu W.S."/>
        </authorList>
    </citation>
    <scope>NUCLEOTIDE SEQUENCE [LARGE SCALE GENOMIC DNA]</scope>
    <source>
        <strain evidence="1 2">FACHB-3921</strain>
    </source>
</reference>
<dbReference type="SUPFAM" id="SSF55166">
    <property type="entry name" value="Hedgehog/DD-peptidase"/>
    <property type="match status" value="1"/>
</dbReference>
<sequence>MRKPQTVKALEELGRVRLSKNFFMRDFLYSEISQMEGIPNIPDHLDVAISAGKNLCEQVLEPIQDALGRISIRSAFRSSAVNAKGAENKNQYNCAKNESNYAGHIWDIRDSDGYMGATACIIVNSFIEYYEKTADWTALAWWIHDHIDNYRSIEFFYNYAAFNISWSENPERKKSWIFSHVPNPHTGQKGYLTRKGTDNYEGSHKQFYENFVAEVRKVNH</sequence>
<gene>
    <name evidence="1" type="ORF">H6G14_28080</name>
</gene>
<organism evidence="1 2">
    <name type="scientific">Nostoc parmelioides FACHB-3921</name>
    <dbReference type="NCBI Taxonomy" id="2692909"/>
    <lineage>
        <taxon>Bacteria</taxon>
        <taxon>Bacillati</taxon>
        <taxon>Cyanobacteriota</taxon>
        <taxon>Cyanophyceae</taxon>
        <taxon>Nostocales</taxon>
        <taxon>Nostocaceae</taxon>
        <taxon>Nostoc</taxon>
    </lineage>
</organism>
<keyword evidence="2" id="KW-1185">Reference proteome</keyword>